<dbReference type="eggNOG" id="ENOG5031NYK">
    <property type="taxonomic scope" value="Bacteria"/>
</dbReference>
<organism evidence="1 2">
    <name type="scientific">Vibrio alginolyticus</name>
    <dbReference type="NCBI Taxonomy" id="663"/>
    <lineage>
        <taxon>Bacteria</taxon>
        <taxon>Pseudomonadati</taxon>
        <taxon>Pseudomonadota</taxon>
        <taxon>Gammaproteobacteria</taxon>
        <taxon>Vibrionales</taxon>
        <taxon>Vibrionaceae</taxon>
        <taxon>Vibrio</taxon>
    </lineage>
</organism>
<reference evidence="1 2" key="1">
    <citation type="submission" date="2020-04" db="EMBL/GenBank/DDBJ databases">
        <title>Whole-genome sequencing of Vibrio spp. from China reveals different genetic environments of blaCTX-M-14 among diverse lineages.</title>
        <authorList>
            <person name="Zheng Z."/>
            <person name="Ye L."/>
            <person name="Chen S."/>
        </authorList>
    </citation>
    <scope>NUCLEOTIDE SEQUENCE [LARGE SCALE GENOMIC DNA]</scope>
    <source>
        <strain evidence="1 2">Vb1636</strain>
    </source>
</reference>
<protein>
    <submittedName>
        <fullName evidence="1">Uncharacterized protein</fullName>
    </submittedName>
</protein>
<evidence type="ECO:0000313" key="1">
    <source>
        <dbReference type="EMBL" id="NMR76436.1"/>
    </source>
</evidence>
<evidence type="ECO:0000313" key="2">
    <source>
        <dbReference type="Proteomes" id="UP000565155"/>
    </source>
</evidence>
<dbReference type="AlphaFoldDB" id="A0A0P7DX85"/>
<dbReference type="Proteomes" id="UP000565155">
    <property type="component" value="Unassembled WGS sequence"/>
</dbReference>
<gene>
    <name evidence="1" type="ORF">HKB35_22770</name>
</gene>
<name>A0A0P7DX85_VIBAL</name>
<proteinExistence type="predicted"/>
<accession>A0A0P7DX85</accession>
<dbReference type="EMBL" id="JABCMA010000046">
    <property type="protein sequence ID" value="NMR76436.1"/>
    <property type="molecule type" value="Genomic_DNA"/>
</dbReference>
<comment type="caution">
    <text evidence="1">The sequence shown here is derived from an EMBL/GenBank/DDBJ whole genome shotgun (WGS) entry which is preliminary data.</text>
</comment>
<sequence length="110" mass="12928">MCAYFGYNRYYVYPQQLETQAKSMLIQMANREEWVDVFEMMNRVDAHKGHLELVADVTSSDGQRAYSEGIITYTDREGVVCKQVVFNFKINSLKNYNISDLRDCSYGEYY</sequence>